<dbReference type="Proteomes" id="UP000275267">
    <property type="component" value="Unassembled WGS sequence"/>
</dbReference>
<sequence>MVYVYSADPSSESFSVEYEYVPNPRPDLGEEGEDEDQDDPGNEYDVIHNDVKSVLCRIAHQQAVGDLVRDTYLVRAARVRSSSSLLCFFVESAWETLLVGARCTGLEMLKVDATRTSLEPIKSLGSHAIFIGDWRCLSVDVDKFPSIHGNCVIMYNDTERTMISVDVTDASLSTEDQEEVPALIQLLSDYCINIPCSELGKERRYEEIVQNLLVAMRNAASRDFSEYYDSDD</sequence>
<proteinExistence type="predicted"/>
<protein>
    <recommendedName>
        <fullName evidence="2">KIB1-4 beta-propeller domain-containing protein</fullName>
    </recommendedName>
</protein>
<accession>A0A3L6Q0Q6</accession>
<feature type="domain" description="KIB1-4 beta-propeller" evidence="2">
    <location>
        <begin position="90"/>
        <end position="157"/>
    </location>
</feature>
<dbReference type="PANTHER" id="PTHR33165">
    <property type="entry name" value="F-BOX DOMAIN CONTAINING PROTEIN-LIKE-RELATED"/>
    <property type="match status" value="1"/>
</dbReference>
<evidence type="ECO:0000313" key="3">
    <source>
        <dbReference type="EMBL" id="RLM69565.1"/>
    </source>
</evidence>
<evidence type="ECO:0000313" key="4">
    <source>
        <dbReference type="Proteomes" id="UP000275267"/>
    </source>
</evidence>
<dbReference type="InterPro" id="IPR005174">
    <property type="entry name" value="KIB1-4_b-propeller"/>
</dbReference>
<organism evidence="3 4">
    <name type="scientific">Panicum miliaceum</name>
    <name type="common">Proso millet</name>
    <name type="synonym">Broomcorn millet</name>
    <dbReference type="NCBI Taxonomy" id="4540"/>
    <lineage>
        <taxon>Eukaryota</taxon>
        <taxon>Viridiplantae</taxon>
        <taxon>Streptophyta</taxon>
        <taxon>Embryophyta</taxon>
        <taxon>Tracheophyta</taxon>
        <taxon>Spermatophyta</taxon>
        <taxon>Magnoliopsida</taxon>
        <taxon>Liliopsida</taxon>
        <taxon>Poales</taxon>
        <taxon>Poaceae</taxon>
        <taxon>PACMAD clade</taxon>
        <taxon>Panicoideae</taxon>
        <taxon>Panicodae</taxon>
        <taxon>Paniceae</taxon>
        <taxon>Panicinae</taxon>
        <taxon>Panicum</taxon>
        <taxon>Panicum sect. Panicum</taxon>
    </lineage>
</organism>
<dbReference type="STRING" id="4540.A0A3L6Q0Q6"/>
<feature type="region of interest" description="Disordered" evidence="1">
    <location>
        <begin position="20"/>
        <end position="43"/>
    </location>
</feature>
<evidence type="ECO:0000259" key="2">
    <source>
        <dbReference type="Pfam" id="PF03478"/>
    </source>
</evidence>
<keyword evidence="4" id="KW-1185">Reference proteome</keyword>
<reference evidence="4" key="1">
    <citation type="journal article" date="2019" name="Nat. Commun.">
        <title>The genome of broomcorn millet.</title>
        <authorList>
            <person name="Zou C."/>
            <person name="Miki D."/>
            <person name="Li D."/>
            <person name="Tang Q."/>
            <person name="Xiao L."/>
            <person name="Rajput S."/>
            <person name="Deng P."/>
            <person name="Jia W."/>
            <person name="Huang R."/>
            <person name="Zhang M."/>
            <person name="Sun Y."/>
            <person name="Hu J."/>
            <person name="Fu X."/>
            <person name="Schnable P.S."/>
            <person name="Li F."/>
            <person name="Zhang H."/>
            <person name="Feng B."/>
            <person name="Zhu X."/>
            <person name="Liu R."/>
            <person name="Schnable J.C."/>
            <person name="Zhu J.-K."/>
            <person name="Zhang H."/>
        </authorList>
    </citation>
    <scope>NUCLEOTIDE SEQUENCE [LARGE SCALE GENOMIC DNA]</scope>
</reference>
<dbReference type="AlphaFoldDB" id="A0A3L6Q0Q6"/>
<gene>
    <name evidence="3" type="ORF">C2845_PM17G06990</name>
</gene>
<comment type="caution">
    <text evidence="3">The sequence shown here is derived from an EMBL/GenBank/DDBJ whole genome shotgun (WGS) entry which is preliminary data.</text>
</comment>
<dbReference type="PANTHER" id="PTHR33165:SF86">
    <property type="entry name" value="EXPRESSED PROTEIN"/>
    <property type="match status" value="1"/>
</dbReference>
<evidence type="ECO:0000256" key="1">
    <source>
        <dbReference type="SAM" id="MobiDB-lite"/>
    </source>
</evidence>
<feature type="compositionally biased region" description="Acidic residues" evidence="1">
    <location>
        <begin position="29"/>
        <end position="42"/>
    </location>
</feature>
<dbReference type="EMBL" id="PQIB02000014">
    <property type="protein sequence ID" value="RLM69565.1"/>
    <property type="molecule type" value="Genomic_DNA"/>
</dbReference>
<dbReference type="Pfam" id="PF03478">
    <property type="entry name" value="Beta-prop_KIB1-4"/>
    <property type="match status" value="1"/>
</dbReference>
<name>A0A3L6Q0Q6_PANMI</name>